<dbReference type="NCBIfam" id="NF033857">
    <property type="entry name" value="BPSL0067_fam"/>
    <property type="match status" value="1"/>
</dbReference>
<dbReference type="Proteomes" id="UP000430634">
    <property type="component" value="Unassembled WGS sequence"/>
</dbReference>
<comment type="caution">
    <text evidence="2">The sequence shown here is derived from an EMBL/GenBank/DDBJ whole genome shotgun (WGS) entry which is preliminary data.</text>
</comment>
<dbReference type="OrthoDB" id="8758209at2"/>
<dbReference type="EMBL" id="WNKZ01000129">
    <property type="protein sequence ID" value="MTV56088.1"/>
    <property type="molecule type" value="Genomic_DNA"/>
</dbReference>
<feature type="region of interest" description="Disordered" evidence="1">
    <location>
        <begin position="1"/>
        <end position="31"/>
    </location>
</feature>
<name>A0A6I3T389_9BURK</name>
<evidence type="ECO:0000313" key="3">
    <source>
        <dbReference type="Proteomes" id="UP000430634"/>
    </source>
</evidence>
<organism evidence="2 3">
    <name type="scientific">Pseudoduganella buxea</name>
    <dbReference type="NCBI Taxonomy" id="1949069"/>
    <lineage>
        <taxon>Bacteria</taxon>
        <taxon>Pseudomonadati</taxon>
        <taxon>Pseudomonadota</taxon>
        <taxon>Betaproteobacteria</taxon>
        <taxon>Burkholderiales</taxon>
        <taxon>Oxalobacteraceae</taxon>
        <taxon>Telluria group</taxon>
        <taxon>Pseudoduganella</taxon>
    </lineage>
</organism>
<evidence type="ECO:0000313" key="2">
    <source>
        <dbReference type="EMBL" id="MTV56088.1"/>
    </source>
</evidence>
<dbReference type="InterPro" id="IPR047746">
    <property type="entry name" value="Dae2/Tae2-like"/>
</dbReference>
<accession>A0A6I3T389</accession>
<evidence type="ECO:0000256" key="1">
    <source>
        <dbReference type="SAM" id="MobiDB-lite"/>
    </source>
</evidence>
<proteinExistence type="predicted"/>
<gene>
    <name evidence="2" type="ORF">GM672_25520</name>
</gene>
<sequence length="202" mass="22470">MPAFALRLSPCDPSYRQRPSVRPDQQPVPAPLLRSRLPFSKERTMPFVYRGVADLEKSSKVGGGECARLVQHYLPRVGHTSTWVPGERVIEVLQAGGKIEPGKAVAMFVNGRYPTSGHRHAALYEGAVTACAYDPKLKRCPIVGVILMDQWNPQPGNPEKNRVSRRTVFRRGQMRSNGSWPSPSDNAEALYVIEHRATVKAK</sequence>
<reference evidence="2 3" key="1">
    <citation type="submission" date="2019-11" db="EMBL/GenBank/DDBJ databases">
        <title>Type strains purchased from KCTC, JCM and DSMZ.</title>
        <authorList>
            <person name="Lu H."/>
        </authorList>
    </citation>
    <scope>NUCLEOTIDE SEQUENCE [LARGE SCALE GENOMIC DNA]</scope>
    <source>
        <strain evidence="2 3">KCTC 52429</strain>
    </source>
</reference>
<protein>
    <submittedName>
        <fullName evidence="2">BPSL0067 family protein</fullName>
    </submittedName>
</protein>
<dbReference type="AlphaFoldDB" id="A0A6I3T389"/>